<evidence type="ECO:0000256" key="1">
    <source>
        <dbReference type="ARBA" id="ARBA00005854"/>
    </source>
</evidence>
<dbReference type="EMBL" id="PGTO01000006">
    <property type="protein sequence ID" value="RAU21992.1"/>
    <property type="molecule type" value="Genomic_DNA"/>
</dbReference>
<dbReference type="Proteomes" id="UP000251075">
    <property type="component" value="Unassembled WGS sequence"/>
</dbReference>
<dbReference type="RefSeq" id="WP_112144181.1">
    <property type="nucleotide sequence ID" value="NZ_PGTO01000006.1"/>
</dbReference>
<feature type="domain" description="D-isomer specific 2-hydroxyacid dehydrogenase NAD-binding" evidence="6">
    <location>
        <begin position="113"/>
        <end position="292"/>
    </location>
</feature>
<dbReference type="InterPro" id="IPR006140">
    <property type="entry name" value="D-isomer_DH_NAD-bd"/>
</dbReference>
<dbReference type="SUPFAM" id="SSF51735">
    <property type="entry name" value="NAD(P)-binding Rossmann-fold domains"/>
    <property type="match status" value="1"/>
</dbReference>
<dbReference type="GO" id="GO:0051287">
    <property type="term" value="F:NAD binding"/>
    <property type="evidence" value="ECO:0007669"/>
    <property type="project" value="InterPro"/>
</dbReference>
<keyword evidence="3" id="KW-0520">NAD</keyword>
<name>A0A364NY45_9PROT</name>
<evidence type="ECO:0000256" key="3">
    <source>
        <dbReference type="ARBA" id="ARBA00023027"/>
    </source>
</evidence>
<keyword evidence="2 4" id="KW-0560">Oxidoreductase</keyword>
<proteinExistence type="inferred from homology"/>
<dbReference type="FunFam" id="3.40.50.720:FF:000203">
    <property type="entry name" value="D-3-phosphoglycerate dehydrogenase (SerA)"/>
    <property type="match status" value="1"/>
</dbReference>
<dbReference type="GO" id="GO:0016618">
    <property type="term" value="F:hydroxypyruvate reductase [NAD(P)H] activity"/>
    <property type="evidence" value="ECO:0007669"/>
    <property type="project" value="TreeGrafter"/>
</dbReference>
<protein>
    <submittedName>
        <fullName evidence="7">D-glycerate dehydrogenase</fullName>
    </submittedName>
</protein>
<dbReference type="InterPro" id="IPR036291">
    <property type="entry name" value="NAD(P)-bd_dom_sf"/>
</dbReference>
<dbReference type="PANTHER" id="PTHR10996:SF283">
    <property type="entry name" value="GLYOXYLATE_HYDROXYPYRUVATE REDUCTASE B"/>
    <property type="match status" value="1"/>
</dbReference>
<evidence type="ECO:0000313" key="8">
    <source>
        <dbReference type="Proteomes" id="UP000251075"/>
    </source>
</evidence>
<comment type="caution">
    <text evidence="7">The sequence shown here is derived from an EMBL/GenBank/DDBJ whole genome shotgun (WGS) entry which is preliminary data.</text>
</comment>
<evidence type="ECO:0000256" key="4">
    <source>
        <dbReference type="RuleBase" id="RU003719"/>
    </source>
</evidence>
<dbReference type="PANTHER" id="PTHR10996">
    <property type="entry name" value="2-HYDROXYACID DEHYDROGENASE-RELATED"/>
    <property type="match status" value="1"/>
</dbReference>
<feature type="domain" description="D-isomer specific 2-hydroxyacid dehydrogenase catalytic" evidence="5">
    <location>
        <begin position="17"/>
        <end position="323"/>
    </location>
</feature>
<evidence type="ECO:0000259" key="5">
    <source>
        <dbReference type="Pfam" id="PF00389"/>
    </source>
</evidence>
<dbReference type="GO" id="GO:0005829">
    <property type="term" value="C:cytosol"/>
    <property type="evidence" value="ECO:0007669"/>
    <property type="project" value="TreeGrafter"/>
</dbReference>
<dbReference type="GO" id="GO:0030267">
    <property type="term" value="F:glyoxylate reductase (NADPH) activity"/>
    <property type="evidence" value="ECO:0007669"/>
    <property type="project" value="TreeGrafter"/>
</dbReference>
<evidence type="ECO:0000256" key="2">
    <source>
        <dbReference type="ARBA" id="ARBA00023002"/>
    </source>
</evidence>
<evidence type="ECO:0000259" key="6">
    <source>
        <dbReference type="Pfam" id="PF02826"/>
    </source>
</evidence>
<accession>A0A364NY45</accession>
<evidence type="ECO:0000313" key="7">
    <source>
        <dbReference type="EMBL" id="RAU21992.1"/>
    </source>
</evidence>
<comment type="similarity">
    <text evidence="1 4">Belongs to the D-isomer specific 2-hydroxyacid dehydrogenase family.</text>
</comment>
<dbReference type="InterPro" id="IPR029752">
    <property type="entry name" value="D-isomer_DH_CS1"/>
</dbReference>
<dbReference type="Pfam" id="PF02826">
    <property type="entry name" value="2-Hacid_dh_C"/>
    <property type="match status" value="1"/>
</dbReference>
<gene>
    <name evidence="7" type="ORF">CU669_09845</name>
</gene>
<organism evidence="7 8">
    <name type="scientific">Paramagnetospirillum kuznetsovii</name>
    <dbReference type="NCBI Taxonomy" id="2053833"/>
    <lineage>
        <taxon>Bacteria</taxon>
        <taxon>Pseudomonadati</taxon>
        <taxon>Pseudomonadota</taxon>
        <taxon>Alphaproteobacteria</taxon>
        <taxon>Rhodospirillales</taxon>
        <taxon>Magnetospirillaceae</taxon>
        <taxon>Paramagnetospirillum</taxon>
    </lineage>
</organism>
<reference evidence="7 8" key="1">
    <citation type="submission" date="2017-11" db="EMBL/GenBank/DDBJ databases">
        <title>Draft genome sequence of magnetotactic bacterium Magnetospirillum kuznetsovii LBB-42.</title>
        <authorList>
            <person name="Grouzdev D.S."/>
            <person name="Rysina M.S."/>
            <person name="Baslerov R.V."/>
            <person name="Koziaeva V."/>
        </authorList>
    </citation>
    <scope>NUCLEOTIDE SEQUENCE [LARGE SCALE GENOMIC DNA]</scope>
    <source>
        <strain evidence="7 8">LBB-42</strain>
    </source>
</reference>
<dbReference type="SUPFAM" id="SSF52283">
    <property type="entry name" value="Formate/glycerate dehydrogenase catalytic domain-like"/>
    <property type="match status" value="1"/>
</dbReference>
<dbReference type="CDD" id="cd05301">
    <property type="entry name" value="GDH"/>
    <property type="match status" value="1"/>
</dbReference>
<dbReference type="Gene3D" id="3.40.50.720">
    <property type="entry name" value="NAD(P)-binding Rossmann-like Domain"/>
    <property type="match status" value="2"/>
</dbReference>
<dbReference type="OrthoDB" id="9793626at2"/>
<keyword evidence="8" id="KW-1185">Reference proteome</keyword>
<dbReference type="Pfam" id="PF00389">
    <property type="entry name" value="2-Hacid_dh"/>
    <property type="match status" value="1"/>
</dbReference>
<sequence>MPHKKPVVVVSRKLPDVIETRMMELFDAKLNVDDHPMSKAELIEAVKTADVLVPTVTDRVDAAIMSQAGPNLKLIANFGTGVDHIDLASARSRGITITNTPGVLTEDTADMAMALILAVPRRISEGERLIRSGDWKGWGPTFMLGHRIWGKRLGIIGMGRIGQAVARRAKAFGMSIHYHNRKKVHPDIEKELEATYWESLDQMLARMDVVTVHCPHTPATFHLLSARRLELLPKHAYVVNTARGEIVDENALTRMLIRKDLAGAGLDVFEHEPAVNPKLLALDNVVLLPHLGSATIEGRIDMGEKVLINIKTFADGHHPPDRVLASMF</sequence>
<dbReference type="InterPro" id="IPR006139">
    <property type="entry name" value="D-isomer_2_OHA_DH_cat_dom"/>
</dbReference>
<dbReference type="AlphaFoldDB" id="A0A364NY45"/>
<dbReference type="InterPro" id="IPR050223">
    <property type="entry name" value="D-isomer_2-hydroxyacid_DH"/>
</dbReference>
<dbReference type="PROSITE" id="PS00065">
    <property type="entry name" value="D_2_HYDROXYACID_DH_1"/>
    <property type="match status" value="1"/>
</dbReference>